<dbReference type="RefSeq" id="WP_285931333.1">
    <property type="nucleotide sequence ID" value="NZ_JASTZU010000025.1"/>
</dbReference>
<name>A0ABT7L375_9BACI</name>
<accession>A0ABT7L375</accession>
<evidence type="ECO:0000313" key="2">
    <source>
        <dbReference type="Proteomes" id="UP001235343"/>
    </source>
</evidence>
<comment type="caution">
    <text evidence="1">The sequence shown here is derived from an EMBL/GenBank/DDBJ whole genome shotgun (WGS) entry which is preliminary data.</text>
</comment>
<proteinExistence type="predicted"/>
<reference evidence="1 2" key="1">
    <citation type="submission" date="2023-06" db="EMBL/GenBank/DDBJ databases">
        <title>Aquibacillus rhizosphaerae LR5S19.</title>
        <authorList>
            <person name="Sun J.-Q."/>
        </authorList>
    </citation>
    <scope>NUCLEOTIDE SEQUENCE [LARGE SCALE GENOMIC DNA]</scope>
    <source>
        <strain evidence="1 2">LR5S19</strain>
    </source>
</reference>
<dbReference type="InterPro" id="IPR025916">
    <property type="entry name" value="YdjO"/>
</dbReference>
<dbReference type="Proteomes" id="UP001235343">
    <property type="component" value="Unassembled WGS sequence"/>
</dbReference>
<dbReference type="EMBL" id="JASTZU010000025">
    <property type="protein sequence ID" value="MDL4840311.1"/>
    <property type="molecule type" value="Genomic_DNA"/>
</dbReference>
<keyword evidence="2" id="KW-1185">Reference proteome</keyword>
<sequence>MAYYNNRKEPVPEVETIVWACTNESCPGWMREDYSFDKVPACPLCKSEMVKEERVLPKLG</sequence>
<protein>
    <submittedName>
        <fullName evidence="1">Cold-shock protein</fullName>
    </submittedName>
</protein>
<gene>
    <name evidence="1" type="ORF">QQS35_07550</name>
</gene>
<organism evidence="1 2">
    <name type="scientific">Aquibacillus rhizosphaerae</name>
    <dbReference type="NCBI Taxonomy" id="3051431"/>
    <lineage>
        <taxon>Bacteria</taxon>
        <taxon>Bacillati</taxon>
        <taxon>Bacillota</taxon>
        <taxon>Bacilli</taxon>
        <taxon>Bacillales</taxon>
        <taxon>Bacillaceae</taxon>
        <taxon>Aquibacillus</taxon>
    </lineage>
</organism>
<dbReference type="Pfam" id="PF14169">
    <property type="entry name" value="YdjO"/>
    <property type="match status" value="1"/>
</dbReference>
<evidence type="ECO:0000313" key="1">
    <source>
        <dbReference type="EMBL" id="MDL4840311.1"/>
    </source>
</evidence>